<keyword evidence="1" id="KW-0378">Hydrolase</keyword>
<accession>A0A2K9NHU8</accession>
<dbReference type="InterPro" id="IPR013108">
    <property type="entry name" value="Amidohydro_3"/>
</dbReference>
<proteinExistence type="predicted"/>
<dbReference type="Gene3D" id="3.10.310.70">
    <property type="match status" value="1"/>
</dbReference>
<dbReference type="Proteomes" id="UP000234752">
    <property type="component" value="Chromosome eg_2"/>
</dbReference>
<organism evidence="1 2">
    <name type="scientific">Niveispirillum cyanobacteriorum</name>
    <dbReference type="NCBI Taxonomy" id="1612173"/>
    <lineage>
        <taxon>Bacteria</taxon>
        <taxon>Pseudomonadati</taxon>
        <taxon>Pseudomonadota</taxon>
        <taxon>Alphaproteobacteria</taxon>
        <taxon>Rhodospirillales</taxon>
        <taxon>Azospirillaceae</taxon>
        <taxon>Niveispirillum</taxon>
    </lineage>
</organism>
<dbReference type="InterPro" id="IPR011059">
    <property type="entry name" value="Metal-dep_hydrolase_composite"/>
</dbReference>
<dbReference type="Gene3D" id="2.30.40.10">
    <property type="entry name" value="Urease, subunit C, domain 1"/>
    <property type="match status" value="1"/>
</dbReference>
<dbReference type="KEGG" id="ncb:C0V82_20275"/>
<dbReference type="EMBL" id="CP025612">
    <property type="protein sequence ID" value="AUN32659.1"/>
    <property type="molecule type" value="Genomic_DNA"/>
</dbReference>
<dbReference type="GO" id="GO:0016810">
    <property type="term" value="F:hydrolase activity, acting on carbon-nitrogen (but not peptide) bonds"/>
    <property type="evidence" value="ECO:0007669"/>
    <property type="project" value="InterPro"/>
</dbReference>
<dbReference type="Gene3D" id="3.20.20.140">
    <property type="entry name" value="Metal-dependent hydrolases"/>
    <property type="match status" value="1"/>
</dbReference>
<evidence type="ECO:0000313" key="1">
    <source>
        <dbReference type="EMBL" id="AUN32659.1"/>
    </source>
</evidence>
<keyword evidence="2" id="KW-1185">Reference proteome</keyword>
<dbReference type="OrthoDB" id="9811399at2"/>
<dbReference type="SUPFAM" id="SSF51556">
    <property type="entry name" value="Metallo-dependent hydrolases"/>
    <property type="match status" value="1"/>
</dbReference>
<dbReference type="InterPro" id="IPR033932">
    <property type="entry name" value="YtcJ-like"/>
</dbReference>
<dbReference type="AlphaFoldDB" id="A0A2K9NHU8"/>
<gene>
    <name evidence="1" type="ORF">C0V82_20275</name>
</gene>
<evidence type="ECO:0000313" key="2">
    <source>
        <dbReference type="Proteomes" id="UP000234752"/>
    </source>
</evidence>
<dbReference type="Pfam" id="PF07969">
    <property type="entry name" value="Amidohydro_3"/>
    <property type="match status" value="1"/>
</dbReference>
<dbReference type="InterPro" id="IPR032466">
    <property type="entry name" value="Metal_Hydrolase"/>
</dbReference>
<reference evidence="1 2" key="1">
    <citation type="submission" date="2017-12" db="EMBL/GenBank/DDBJ databases">
        <title>Genomes of bacteria within cyanobacterial aggregates.</title>
        <authorList>
            <person name="Cai H."/>
        </authorList>
    </citation>
    <scope>NUCLEOTIDE SEQUENCE [LARGE SCALE GENOMIC DNA]</scope>
    <source>
        <strain evidence="1 2">TH16</strain>
    </source>
</reference>
<dbReference type="CDD" id="cd01300">
    <property type="entry name" value="YtcJ_like"/>
    <property type="match status" value="1"/>
</dbReference>
<dbReference type="PANTHER" id="PTHR22642:SF2">
    <property type="entry name" value="PROTEIN LONG AFTER FAR-RED 3"/>
    <property type="match status" value="1"/>
</dbReference>
<sequence length="585" mass="62122">MSMLSGRTRIRCVEGLLLLLGTTALVSCGDKPEKAPAADLLLTNARVYTVEPGQPWAEAVAVDDGKIVAVGTSADLSRYKGDGTRVVDLGGRLLMPSFGDAHVHPVFGGLAYSRCSLHEGKTLEDYQRIIAGCIQAAPGTGTIYGVGWQDALFPPNGIPRKEVLDAVSTDRPLVFESVGGHSYWVNSKALSMAGITKGTPNPLNGQIDKDPKTGEPVGGLQEAATALVQSLVPPPTAEELQHSIIYTAAILNSLGITNWHDAGIGVGAQGASAVLDAYKAVKDKGELTSHVAVAMKWENDQGLEQIPNLLAAAKRAETYGFKARAVKFYADGVIPQKTAAMIEPYVGDPHNHGTLQITPETFEKAVTQLGAAGIQPYVHAIGDAATRVALDVFERAKAANGSLYRPMITHMNVVDPADQPRFGQLGVIAQFQATWASNYPYMDLTKQVIGPVRSQWIYPVKSILNGGGIIAYGADWPVATANPLAGLQVAITRVNYEEPATPPLLPGEVLTLEEAVKAHTIDVAYANSMEDLTGSIKPGKSADLVVLDQDIFKVEPMRIAATNVLLTLFEGKAVHGTLEKFGAKP</sequence>
<dbReference type="RefSeq" id="WP_102114192.1">
    <property type="nucleotide sequence ID" value="NZ_BMGN01000010.1"/>
</dbReference>
<name>A0A2K9NHU8_9PROT</name>
<dbReference type="PROSITE" id="PS51257">
    <property type="entry name" value="PROKAR_LIPOPROTEIN"/>
    <property type="match status" value="1"/>
</dbReference>
<protein>
    <submittedName>
        <fullName evidence="1">Amidohydrolase</fullName>
    </submittedName>
</protein>
<dbReference type="PANTHER" id="PTHR22642">
    <property type="entry name" value="IMIDAZOLONEPROPIONASE"/>
    <property type="match status" value="1"/>
</dbReference>
<dbReference type="SUPFAM" id="SSF51338">
    <property type="entry name" value="Composite domain of metallo-dependent hydrolases"/>
    <property type="match status" value="1"/>
</dbReference>